<dbReference type="InterPro" id="IPR001387">
    <property type="entry name" value="Cro/C1-type_HTH"/>
</dbReference>
<dbReference type="PATRIC" id="fig|1291052.5.peg.1599"/>
<protein>
    <submittedName>
        <fullName evidence="3">DNA-binding helix-turn-helix protein</fullName>
    </submittedName>
</protein>
<dbReference type="OrthoDB" id="2067664at2"/>
<gene>
    <name evidence="3" type="ORF">FC18_GL001571</name>
</gene>
<reference evidence="3 4" key="1">
    <citation type="journal article" date="2015" name="Genome Announc.">
        <title>Expanding the biotechnology potential of lactobacilli through comparative genomics of 213 strains and associated genera.</title>
        <authorList>
            <person name="Sun Z."/>
            <person name="Harris H.M."/>
            <person name="McCann A."/>
            <person name="Guo C."/>
            <person name="Argimon S."/>
            <person name="Zhang W."/>
            <person name="Yang X."/>
            <person name="Jeffery I.B."/>
            <person name="Cooney J.C."/>
            <person name="Kagawa T.F."/>
            <person name="Liu W."/>
            <person name="Song Y."/>
            <person name="Salvetti E."/>
            <person name="Wrobel A."/>
            <person name="Rasinkangas P."/>
            <person name="Parkhill J."/>
            <person name="Rea M.C."/>
            <person name="O'Sullivan O."/>
            <person name="Ritari J."/>
            <person name="Douillard F.P."/>
            <person name="Paul Ross R."/>
            <person name="Yang R."/>
            <person name="Briner A.E."/>
            <person name="Felis G.E."/>
            <person name="de Vos W.M."/>
            <person name="Barrangou R."/>
            <person name="Klaenhammer T.R."/>
            <person name="Caufield P.W."/>
            <person name="Cui Y."/>
            <person name="Zhang H."/>
            <person name="O'Toole P.W."/>
        </authorList>
    </citation>
    <scope>NUCLEOTIDE SEQUENCE [LARGE SCALE GENOMIC DNA]</scope>
    <source>
        <strain evidence="3 4">DSM 20505</strain>
    </source>
</reference>
<dbReference type="Proteomes" id="UP000051679">
    <property type="component" value="Unassembled WGS sequence"/>
</dbReference>
<sequence length="426" mass="49376">MLKDLNLVGGMTNTDWLNQFHDEMGTHKITQGQLAKTADYSRSHLNQLLTGKNPINKQARLRLTLALRSLTGQNNIDVCIDYLGVTFKSHDYEELVTELFQINLNHFNLKEGARYGYAATFKCGEIDVLLSPYQDVNADSYDPSEDSGTMIELKGQGCRYVESYLRQQDRTWYDFLETCIALGGHFTRVDLAINDRNGLLDVPTLIEKCDRDEFTSRFHGFRDNRTKQWEVSGRTLYLGSPQSEVYFCIYDKAFEQHQKHPEIAIEDQPIRTRFEVRLRRKRAAAAIKNLLAERDPEKVVFGIINRYLRFLTPSHKAKSQWATDPRWDAFIGNYRDKLRLSTNPEPLSYAHINRWLKKQVAPSLKMLQLIDQYNGTNELKAIIDGGKLTQRHWDLIHHYQHHRNGVLTDVEPSETSKKSDYADQSK</sequence>
<proteinExistence type="predicted"/>
<dbReference type="Pfam" id="PF02486">
    <property type="entry name" value="Rep_trans"/>
    <property type="match status" value="1"/>
</dbReference>
<keyword evidence="3" id="KW-0238">DNA-binding</keyword>
<organism evidence="3 4">
    <name type="scientific">Lacticaseibacillus sharpeae JCM 1186 = DSM 20505</name>
    <dbReference type="NCBI Taxonomy" id="1291052"/>
    <lineage>
        <taxon>Bacteria</taxon>
        <taxon>Bacillati</taxon>
        <taxon>Bacillota</taxon>
        <taxon>Bacilli</taxon>
        <taxon>Lactobacillales</taxon>
        <taxon>Lactobacillaceae</taxon>
        <taxon>Lacticaseibacillus</taxon>
    </lineage>
</organism>
<dbReference type="CDD" id="cd00093">
    <property type="entry name" value="HTH_XRE"/>
    <property type="match status" value="1"/>
</dbReference>
<evidence type="ECO:0000259" key="2">
    <source>
        <dbReference type="Pfam" id="PF18106"/>
    </source>
</evidence>
<dbReference type="AlphaFoldDB" id="A0A0R1ZPK9"/>
<evidence type="ECO:0000313" key="3">
    <source>
        <dbReference type="EMBL" id="KRM55124.1"/>
    </source>
</evidence>
<feature type="domain" description="Replication initiation protein-like C-terminal" evidence="1">
    <location>
        <begin position="185"/>
        <end position="383"/>
    </location>
</feature>
<evidence type="ECO:0000259" key="1">
    <source>
        <dbReference type="Pfam" id="PF02486"/>
    </source>
</evidence>
<dbReference type="Pfam" id="PF18106">
    <property type="entry name" value="Rol_Rep_N"/>
    <property type="match status" value="1"/>
</dbReference>
<accession>A0A0R1ZPK9</accession>
<name>A0A0R1ZPK9_9LACO</name>
<dbReference type="InterPro" id="IPR010982">
    <property type="entry name" value="Lambda_DNA-bd_dom_sf"/>
</dbReference>
<dbReference type="EMBL" id="AYYO01000030">
    <property type="protein sequence ID" value="KRM55124.1"/>
    <property type="molecule type" value="Genomic_DNA"/>
</dbReference>
<dbReference type="InterPro" id="IPR040819">
    <property type="entry name" value="Rol_Rep_N"/>
</dbReference>
<dbReference type="RefSeq" id="WP_056975818.1">
    <property type="nucleotide sequence ID" value="NZ_AYYO01000030.1"/>
</dbReference>
<comment type="caution">
    <text evidence="3">The sequence shown here is derived from an EMBL/GenBank/DDBJ whole genome shotgun (WGS) entry which is preliminary data.</text>
</comment>
<evidence type="ECO:0000313" key="4">
    <source>
        <dbReference type="Proteomes" id="UP000051679"/>
    </source>
</evidence>
<dbReference type="STRING" id="1291052.FC18_GL001571"/>
<dbReference type="SUPFAM" id="SSF47413">
    <property type="entry name" value="lambda repressor-like DNA-binding domains"/>
    <property type="match status" value="1"/>
</dbReference>
<dbReference type="InterPro" id="IPR003491">
    <property type="entry name" value="REP-like_C"/>
</dbReference>
<dbReference type="GO" id="GO:0003677">
    <property type="term" value="F:DNA binding"/>
    <property type="evidence" value="ECO:0007669"/>
    <property type="project" value="UniProtKB-KW"/>
</dbReference>
<keyword evidence="4" id="KW-1185">Reference proteome</keyword>
<feature type="domain" description="Rolling Circle replication initiation protein N-terminal" evidence="2">
    <location>
        <begin position="77"/>
        <end position="177"/>
    </location>
</feature>
<dbReference type="Gene3D" id="1.10.260.40">
    <property type="entry name" value="lambda repressor-like DNA-binding domains"/>
    <property type="match status" value="1"/>
</dbReference>